<organism evidence="7 8">
    <name type="scientific">Macleaya cordata</name>
    <name type="common">Five-seeded plume-poppy</name>
    <name type="synonym">Bocconia cordata</name>
    <dbReference type="NCBI Taxonomy" id="56857"/>
    <lineage>
        <taxon>Eukaryota</taxon>
        <taxon>Viridiplantae</taxon>
        <taxon>Streptophyta</taxon>
        <taxon>Embryophyta</taxon>
        <taxon>Tracheophyta</taxon>
        <taxon>Spermatophyta</taxon>
        <taxon>Magnoliopsida</taxon>
        <taxon>Ranunculales</taxon>
        <taxon>Papaveraceae</taxon>
        <taxon>Papaveroideae</taxon>
        <taxon>Macleaya</taxon>
    </lineage>
</organism>
<accession>A0A200PT77</accession>
<feature type="transmembrane region" description="Helical" evidence="6">
    <location>
        <begin position="62"/>
        <end position="81"/>
    </location>
</feature>
<comment type="similarity">
    <text evidence="2">Belongs to the tetraspanin (TM4SF) family.</text>
</comment>
<dbReference type="Proteomes" id="UP000195402">
    <property type="component" value="Unassembled WGS sequence"/>
</dbReference>
<reference evidence="7 8" key="1">
    <citation type="journal article" date="2017" name="Mol. Plant">
        <title>The Genome of Medicinal Plant Macleaya cordata Provides New Insights into Benzylisoquinoline Alkaloids Metabolism.</title>
        <authorList>
            <person name="Liu X."/>
            <person name="Liu Y."/>
            <person name="Huang P."/>
            <person name="Ma Y."/>
            <person name="Qing Z."/>
            <person name="Tang Q."/>
            <person name="Cao H."/>
            <person name="Cheng P."/>
            <person name="Zheng Y."/>
            <person name="Yuan Z."/>
            <person name="Zhou Y."/>
            <person name="Liu J."/>
            <person name="Tang Z."/>
            <person name="Zhuo Y."/>
            <person name="Zhang Y."/>
            <person name="Yu L."/>
            <person name="Huang J."/>
            <person name="Yang P."/>
            <person name="Peng Q."/>
            <person name="Zhang J."/>
            <person name="Jiang W."/>
            <person name="Zhang Z."/>
            <person name="Lin K."/>
            <person name="Ro D.K."/>
            <person name="Chen X."/>
            <person name="Xiong X."/>
            <person name="Shang Y."/>
            <person name="Huang S."/>
            <person name="Zeng J."/>
        </authorList>
    </citation>
    <scope>NUCLEOTIDE SEQUENCE [LARGE SCALE GENOMIC DNA]</scope>
    <source>
        <strain evidence="8">cv. BLH2017</strain>
        <tissue evidence="7">Root</tissue>
    </source>
</reference>
<evidence type="ECO:0000256" key="5">
    <source>
        <dbReference type="ARBA" id="ARBA00023136"/>
    </source>
</evidence>
<keyword evidence="8" id="KW-1185">Reference proteome</keyword>
<evidence type="ECO:0000313" key="8">
    <source>
        <dbReference type="Proteomes" id="UP000195402"/>
    </source>
</evidence>
<feature type="transmembrane region" description="Helical" evidence="6">
    <location>
        <begin position="88"/>
        <end position="111"/>
    </location>
</feature>
<keyword evidence="3 6" id="KW-0812">Transmembrane</keyword>
<evidence type="ECO:0000256" key="1">
    <source>
        <dbReference type="ARBA" id="ARBA00004141"/>
    </source>
</evidence>
<dbReference type="InterPro" id="IPR018499">
    <property type="entry name" value="Tetraspanin/Peripherin"/>
</dbReference>
<dbReference type="OrthoDB" id="672773at2759"/>
<evidence type="ECO:0000256" key="3">
    <source>
        <dbReference type="ARBA" id="ARBA00022692"/>
    </source>
</evidence>
<evidence type="ECO:0000256" key="6">
    <source>
        <dbReference type="SAM" id="Phobius"/>
    </source>
</evidence>
<dbReference type="STRING" id="56857.A0A200PT77"/>
<comment type="caution">
    <text evidence="7">The sequence shown here is derived from an EMBL/GenBank/DDBJ whole genome shotgun (WGS) entry which is preliminary data.</text>
</comment>
<gene>
    <name evidence="7" type="ORF">BVC80_8619g13</name>
</gene>
<dbReference type="GO" id="GO:0016020">
    <property type="term" value="C:membrane"/>
    <property type="evidence" value="ECO:0007669"/>
    <property type="project" value="UniProtKB-SubCell"/>
</dbReference>
<keyword evidence="4 6" id="KW-1133">Transmembrane helix</keyword>
<evidence type="ECO:0000313" key="7">
    <source>
        <dbReference type="EMBL" id="OVA01433.1"/>
    </source>
</evidence>
<dbReference type="PANTHER" id="PTHR32191">
    <property type="entry name" value="TETRASPANIN-8-RELATED"/>
    <property type="match status" value="1"/>
</dbReference>
<name>A0A200PT77_MACCD</name>
<dbReference type="InterPro" id="IPR044991">
    <property type="entry name" value="TET_plant"/>
</dbReference>
<dbReference type="Pfam" id="PF00335">
    <property type="entry name" value="Tetraspanin"/>
    <property type="match status" value="1"/>
</dbReference>
<dbReference type="InParanoid" id="A0A200PT77"/>
<dbReference type="EMBL" id="MVGT01004082">
    <property type="protein sequence ID" value="OVA01433.1"/>
    <property type="molecule type" value="Genomic_DNA"/>
</dbReference>
<evidence type="ECO:0000256" key="4">
    <source>
        <dbReference type="ARBA" id="ARBA00022989"/>
    </source>
</evidence>
<sequence length="195" mass="21086">MGRGLSNNLIAIISALTLLISMPILLFAAFPLLHGGRAAGGGVGYVADKATECFETIQGPCLTFALCLFIMSILGIIGSCCKVTSFLWAYLVFTFLSIIGLICFTIFIFLVTSTSKSSSTGPIIIDENGHPYYSLKGYSPWLKKQVVDGRNWNKLKSCMVISGVCHGTGDYDNITDMKTALERLNPIQVLILSSI</sequence>
<dbReference type="AlphaFoldDB" id="A0A200PT77"/>
<evidence type="ECO:0000256" key="2">
    <source>
        <dbReference type="ARBA" id="ARBA00006840"/>
    </source>
</evidence>
<protein>
    <submittedName>
        <fullName evidence="7">Tetraspanin/Peripherin</fullName>
    </submittedName>
</protein>
<dbReference type="GO" id="GO:0009734">
    <property type="term" value="P:auxin-activated signaling pathway"/>
    <property type="evidence" value="ECO:0007669"/>
    <property type="project" value="InterPro"/>
</dbReference>
<comment type="subcellular location">
    <subcellularLocation>
        <location evidence="1">Membrane</location>
        <topology evidence="1">Multi-pass membrane protein</topology>
    </subcellularLocation>
</comment>
<keyword evidence="5 6" id="KW-0472">Membrane</keyword>
<proteinExistence type="inferred from homology"/>